<dbReference type="EMBL" id="FOGF01000020">
    <property type="protein sequence ID" value="SER12769.1"/>
    <property type="molecule type" value="Genomic_DNA"/>
</dbReference>
<dbReference type="InterPro" id="IPR039418">
    <property type="entry name" value="LexA-like"/>
</dbReference>
<dbReference type="AlphaFoldDB" id="A0A1H9LNG8"/>
<dbReference type="Proteomes" id="UP000198556">
    <property type="component" value="Unassembled WGS sequence"/>
</dbReference>
<protein>
    <submittedName>
        <fullName evidence="5">Peptidase S24-like</fullName>
    </submittedName>
</protein>
<evidence type="ECO:0000256" key="3">
    <source>
        <dbReference type="ARBA" id="ARBA00023163"/>
    </source>
</evidence>
<dbReference type="InterPro" id="IPR001387">
    <property type="entry name" value="Cro/C1-type_HTH"/>
</dbReference>
<dbReference type="Gene3D" id="2.10.109.10">
    <property type="entry name" value="Umud Fragment, subunit A"/>
    <property type="match status" value="1"/>
</dbReference>
<dbReference type="SUPFAM" id="SSF47413">
    <property type="entry name" value="lambda repressor-like DNA-binding domains"/>
    <property type="match status" value="1"/>
</dbReference>
<dbReference type="PROSITE" id="PS50943">
    <property type="entry name" value="HTH_CROC1"/>
    <property type="match status" value="1"/>
</dbReference>
<proteinExistence type="predicted"/>
<dbReference type="Pfam" id="PF00717">
    <property type="entry name" value="Peptidase_S24"/>
    <property type="match status" value="1"/>
</dbReference>
<feature type="domain" description="HTH cro/C1-type" evidence="4">
    <location>
        <begin position="37"/>
        <end position="73"/>
    </location>
</feature>
<dbReference type="CDD" id="cd00093">
    <property type="entry name" value="HTH_XRE"/>
    <property type="match status" value="1"/>
</dbReference>
<dbReference type="RefSeq" id="WP_089746740.1">
    <property type="nucleotide sequence ID" value="NZ_FOGF01000020.1"/>
</dbReference>
<sequence>MAKNSPQDLENKKYFSQQLNYLLETFDKRQIDLHRDLNIPKSTLTGYVKGTSLPTKENVQKLAKYFDVKQEDLDQRFQSELNHTPIEANYDDIAILTLYHSLDPTYQHKVLQYAKSQLDEQRAENVGIITANSNQAKTKQNGLNAVMTIQTEINHKNYRYGHKSDGLYYTKKDLAPYDFALTISGNAMSPLINDGDIVCVKRNVPFQDGLTYIIDINGKTYCRKIYQHTDTYQLVANNTALFMPRTIRKNEQIKIIGQVVDHFIPEKLD</sequence>
<gene>
    <name evidence="5" type="ORF">SAMN05421767_12029</name>
</gene>
<dbReference type="GO" id="GO:0003677">
    <property type="term" value="F:DNA binding"/>
    <property type="evidence" value="ECO:0007669"/>
    <property type="project" value="UniProtKB-KW"/>
</dbReference>
<dbReference type="InterPro" id="IPR015927">
    <property type="entry name" value="Peptidase_S24_S26A/B/C"/>
</dbReference>
<evidence type="ECO:0000313" key="6">
    <source>
        <dbReference type="Proteomes" id="UP000198556"/>
    </source>
</evidence>
<keyword evidence="6" id="KW-1185">Reference proteome</keyword>
<keyword evidence="1" id="KW-0805">Transcription regulation</keyword>
<organism evidence="5 6">
    <name type="scientific">Granulicatella balaenopterae</name>
    <dbReference type="NCBI Taxonomy" id="137733"/>
    <lineage>
        <taxon>Bacteria</taxon>
        <taxon>Bacillati</taxon>
        <taxon>Bacillota</taxon>
        <taxon>Bacilli</taxon>
        <taxon>Lactobacillales</taxon>
        <taxon>Carnobacteriaceae</taxon>
        <taxon>Granulicatella</taxon>
    </lineage>
</organism>
<dbReference type="PANTHER" id="PTHR40661">
    <property type="match status" value="1"/>
</dbReference>
<dbReference type="Pfam" id="PF01381">
    <property type="entry name" value="HTH_3"/>
    <property type="match status" value="1"/>
</dbReference>
<dbReference type="PANTHER" id="PTHR40661:SF1">
    <property type="entry name" value="HTH CRO_C1-TYPE DOMAIN-CONTAINING PROTEIN"/>
    <property type="match status" value="1"/>
</dbReference>
<name>A0A1H9LNG8_9LACT</name>
<evidence type="ECO:0000256" key="2">
    <source>
        <dbReference type="ARBA" id="ARBA00023125"/>
    </source>
</evidence>
<keyword evidence="3" id="KW-0804">Transcription</keyword>
<dbReference type="CDD" id="cd06529">
    <property type="entry name" value="S24_LexA-like"/>
    <property type="match status" value="1"/>
</dbReference>
<dbReference type="OrthoDB" id="2475196at2"/>
<reference evidence="5 6" key="1">
    <citation type="submission" date="2016-10" db="EMBL/GenBank/DDBJ databases">
        <authorList>
            <person name="de Groot N.N."/>
        </authorList>
    </citation>
    <scope>NUCLEOTIDE SEQUENCE [LARGE SCALE GENOMIC DNA]</scope>
    <source>
        <strain evidence="5 6">DSM 15827</strain>
    </source>
</reference>
<dbReference type="SMART" id="SM00530">
    <property type="entry name" value="HTH_XRE"/>
    <property type="match status" value="1"/>
</dbReference>
<dbReference type="Gene3D" id="1.10.260.40">
    <property type="entry name" value="lambda repressor-like DNA-binding domains"/>
    <property type="match status" value="1"/>
</dbReference>
<keyword evidence="2" id="KW-0238">DNA-binding</keyword>
<evidence type="ECO:0000259" key="4">
    <source>
        <dbReference type="PROSITE" id="PS50943"/>
    </source>
</evidence>
<dbReference type="SUPFAM" id="SSF51306">
    <property type="entry name" value="LexA/Signal peptidase"/>
    <property type="match status" value="1"/>
</dbReference>
<evidence type="ECO:0000256" key="1">
    <source>
        <dbReference type="ARBA" id="ARBA00023015"/>
    </source>
</evidence>
<accession>A0A1H9LNG8</accession>
<dbReference type="STRING" id="137733.SAMN05421767_12029"/>
<dbReference type="InterPro" id="IPR036286">
    <property type="entry name" value="LexA/Signal_pep-like_sf"/>
</dbReference>
<dbReference type="InterPro" id="IPR010982">
    <property type="entry name" value="Lambda_DNA-bd_dom_sf"/>
</dbReference>
<evidence type="ECO:0000313" key="5">
    <source>
        <dbReference type="EMBL" id="SER12769.1"/>
    </source>
</evidence>